<comment type="similarity">
    <text evidence="1">Belongs to the LysR transcriptional regulatory family.</text>
</comment>
<sequence>MTFTLKQIRYFVAVAETGSITEAGRRLHISQPSVSAAIAELEDRFKVDLFIRHHAQGLSLTPAGARLFKDARSLLDHAEELRQGAVGLGQSLEGELHVGCFQTFAPIVMPRVIRAFAAAHPAIVITLHEHHVQGVVDGLAAGQFELALTYDLNLTEDLAFEPLVAMPLHAVLARNHRLAREKELSLEQLTHYPMVLLNLPQSRDYFLSLFSSRGLRPRIAQETPSFETLRGLVASGDGFAVMHSRPASQQTLDGRPVVYRPVKDKIRPQSLGLLRLMRIRPTRRSEAFAAVARAELRQNPA</sequence>
<dbReference type="Pfam" id="PF03466">
    <property type="entry name" value="LysR_substrate"/>
    <property type="match status" value="1"/>
</dbReference>
<comment type="caution">
    <text evidence="6">The sequence shown here is derived from an EMBL/GenBank/DDBJ whole genome shotgun (WGS) entry which is preliminary data.</text>
</comment>
<evidence type="ECO:0000256" key="1">
    <source>
        <dbReference type="ARBA" id="ARBA00009437"/>
    </source>
</evidence>
<dbReference type="SUPFAM" id="SSF46785">
    <property type="entry name" value="Winged helix' DNA-binding domain"/>
    <property type="match status" value="1"/>
</dbReference>
<dbReference type="Gene3D" id="3.40.190.10">
    <property type="entry name" value="Periplasmic binding protein-like II"/>
    <property type="match status" value="2"/>
</dbReference>
<proteinExistence type="inferred from homology"/>
<keyword evidence="2" id="KW-0805">Transcription regulation</keyword>
<keyword evidence="3" id="KW-0238">DNA-binding</keyword>
<reference evidence="7" key="1">
    <citation type="submission" date="2023-08" db="EMBL/GenBank/DDBJ databases">
        <title>Rhodospirillaceae gen. nov., a novel taxon isolated from the Yangtze River Yuezi River estuary sludge.</title>
        <authorList>
            <person name="Ruan L."/>
        </authorList>
    </citation>
    <scope>NUCLEOTIDE SEQUENCE [LARGE SCALE GENOMIC DNA]</scope>
    <source>
        <strain evidence="7">R-7</strain>
    </source>
</reference>
<dbReference type="PANTHER" id="PTHR30346:SF0">
    <property type="entry name" value="HCA OPERON TRANSCRIPTIONAL ACTIVATOR HCAR"/>
    <property type="match status" value="1"/>
</dbReference>
<dbReference type="PANTHER" id="PTHR30346">
    <property type="entry name" value="TRANSCRIPTIONAL DUAL REGULATOR HCAR-RELATED"/>
    <property type="match status" value="1"/>
</dbReference>
<dbReference type="InterPro" id="IPR005119">
    <property type="entry name" value="LysR_subst-bd"/>
</dbReference>
<keyword evidence="7" id="KW-1185">Reference proteome</keyword>
<evidence type="ECO:0000313" key="7">
    <source>
        <dbReference type="Proteomes" id="UP001230156"/>
    </source>
</evidence>
<dbReference type="PROSITE" id="PS50931">
    <property type="entry name" value="HTH_LYSR"/>
    <property type="match status" value="1"/>
</dbReference>
<name>A0ABU0YRD9_9PROT</name>
<evidence type="ECO:0000256" key="3">
    <source>
        <dbReference type="ARBA" id="ARBA00023125"/>
    </source>
</evidence>
<dbReference type="InterPro" id="IPR000847">
    <property type="entry name" value="LysR_HTH_N"/>
</dbReference>
<evidence type="ECO:0000313" key="6">
    <source>
        <dbReference type="EMBL" id="MDQ7250282.1"/>
    </source>
</evidence>
<feature type="domain" description="HTH lysR-type" evidence="5">
    <location>
        <begin position="3"/>
        <end position="61"/>
    </location>
</feature>
<dbReference type="Gene3D" id="1.10.10.10">
    <property type="entry name" value="Winged helix-like DNA-binding domain superfamily/Winged helix DNA-binding domain"/>
    <property type="match status" value="1"/>
</dbReference>
<dbReference type="PRINTS" id="PR00039">
    <property type="entry name" value="HTHLYSR"/>
</dbReference>
<dbReference type="CDD" id="cd08412">
    <property type="entry name" value="PBP2_PAO1_like"/>
    <property type="match status" value="1"/>
</dbReference>
<dbReference type="EMBL" id="JAUYVI010000006">
    <property type="protein sequence ID" value="MDQ7250282.1"/>
    <property type="molecule type" value="Genomic_DNA"/>
</dbReference>
<accession>A0ABU0YRD9</accession>
<protein>
    <submittedName>
        <fullName evidence="6">LysR family transcriptional regulator</fullName>
    </submittedName>
</protein>
<dbReference type="RefSeq" id="WP_379959333.1">
    <property type="nucleotide sequence ID" value="NZ_JAUYVI010000006.1"/>
</dbReference>
<dbReference type="SUPFAM" id="SSF53850">
    <property type="entry name" value="Periplasmic binding protein-like II"/>
    <property type="match status" value="1"/>
</dbReference>
<dbReference type="Pfam" id="PF00126">
    <property type="entry name" value="HTH_1"/>
    <property type="match status" value="1"/>
</dbReference>
<evidence type="ECO:0000259" key="5">
    <source>
        <dbReference type="PROSITE" id="PS50931"/>
    </source>
</evidence>
<gene>
    <name evidence="6" type="ORF">Q8A70_21505</name>
</gene>
<dbReference type="InterPro" id="IPR036390">
    <property type="entry name" value="WH_DNA-bd_sf"/>
</dbReference>
<dbReference type="Proteomes" id="UP001230156">
    <property type="component" value="Unassembled WGS sequence"/>
</dbReference>
<dbReference type="InterPro" id="IPR036388">
    <property type="entry name" value="WH-like_DNA-bd_sf"/>
</dbReference>
<evidence type="ECO:0000256" key="2">
    <source>
        <dbReference type="ARBA" id="ARBA00023015"/>
    </source>
</evidence>
<evidence type="ECO:0000256" key="4">
    <source>
        <dbReference type="ARBA" id="ARBA00023163"/>
    </source>
</evidence>
<organism evidence="6 7">
    <name type="scientific">Dongia sedimenti</name>
    <dbReference type="NCBI Taxonomy" id="3064282"/>
    <lineage>
        <taxon>Bacteria</taxon>
        <taxon>Pseudomonadati</taxon>
        <taxon>Pseudomonadota</taxon>
        <taxon>Alphaproteobacteria</taxon>
        <taxon>Rhodospirillales</taxon>
        <taxon>Dongiaceae</taxon>
        <taxon>Dongia</taxon>
    </lineage>
</organism>
<keyword evidence="4" id="KW-0804">Transcription</keyword>